<evidence type="ECO:0000256" key="9">
    <source>
        <dbReference type="ARBA" id="ARBA00023128"/>
    </source>
</evidence>
<gene>
    <name evidence="12" type="ORF">DL89DRAFT_267337</name>
</gene>
<evidence type="ECO:0000256" key="11">
    <source>
        <dbReference type="PIRSR" id="PIRSR002583-1"/>
    </source>
</evidence>
<dbReference type="GeneID" id="63804105"/>
<dbReference type="FunFam" id="3.40.50.11260:FF:000004">
    <property type="entry name" value="Heat shock protein 75 mitochondrial"/>
    <property type="match status" value="1"/>
</dbReference>
<dbReference type="GO" id="GO:0016887">
    <property type="term" value="F:ATP hydrolysis activity"/>
    <property type="evidence" value="ECO:0007669"/>
    <property type="project" value="InterPro"/>
</dbReference>
<evidence type="ECO:0000256" key="10">
    <source>
        <dbReference type="ARBA" id="ARBA00023186"/>
    </source>
</evidence>
<feature type="binding site" evidence="11">
    <location>
        <position position="104"/>
    </location>
    <ligand>
        <name>ATP</name>
        <dbReference type="ChEBI" id="CHEBI:30616"/>
    </ligand>
</feature>
<accession>A0A1Y1W9B7</accession>
<dbReference type="GO" id="GO:0005524">
    <property type="term" value="F:ATP binding"/>
    <property type="evidence" value="ECO:0007669"/>
    <property type="project" value="UniProtKB-KW"/>
</dbReference>
<dbReference type="OrthoDB" id="28737at2759"/>
<protein>
    <submittedName>
        <fullName evidence="12">Heat shock protein Hsp90:ATP-binding region, ATPase-like protein</fullName>
    </submittedName>
</protein>
<evidence type="ECO:0000256" key="1">
    <source>
        <dbReference type="ARBA" id="ARBA00004173"/>
    </source>
</evidence>
<comment type="subcellular location">
    <subcellularLocation>
        <location evidence="2">Cytoplasm</location>
    </subcellularLocation>
    <subcellularLocation>
        <location evidence="1">Mitochondrion</location>
    </subcellularLocation>
</comment>
<evidence type="ECO:0000313" key="12">
    <source>
        <dbReference type="EMBL" id="ORX70113.1"/>
    </source>
</evidence>
<sequence>MRQLSLRTPALRLAATRALSTSQPRGTLAAAMATLASAKHLRTASTPAISAIARPRFTAMRSYSTETEVGETHEFKAETKKLLHIVAHSLYSQREVFVRELISNASDALEKLRHLQVTSQDVQTDKPLAIDISVDADAKTITFQDSGIGMSAEELKENLGTIARSGSKAYIEKMQEGQDTKDMANTIVGQFGVGFYSAFMIGDKITVFTRSAQPGSQGYKWESDGLGSYTLKAAENVDVGTKIVIHVKEDANEYLDKGNLEKIICKYSNFVGFPISVNGEKVNTVEALWTKGKNEISEEEHTDFYRFISRNLDQPLYTLVYKADAPLSIRSILYAPTKDPEAMGFERVKPGVSLYSRKVLIMANAESLLPDWLRFVQGVVDSEDLPLNLSRELLQNGPVINRLKSIVTGRIIKWLQEEARRDEAKFADFSKTFGAYIKEGVCQDVANQAEIAKLLRFETSKEEAGKLVALEDYVARMPEDQEHIYFFCTPNRRLGEDSPYYEPFKQHGAEVLFLHHPLDEFVMGRLQNFKGKRLVSVDSEDAAAVLKKWNAEDAKTEGSAEALSEEQSNELTAWMFGKLGMPVKEVKVADRFMTYPAVVTDFESPAVRRMMKMMAGGTDMPLPVTPCNLEINPRDPIIKGLFGLKSTDEELAAKVTKQLLDNALITAGIMDDPRTMIKQLNEILAATVNK</sequence>
<dbReference type="InterPro" id="IPR036890">
    <property type="entry name" value="HATPase_C_sf"/>
</dbReference>
<evidence type="ECO:0000256" key="2">
    <source>
        <dbReference type="ARBA" id="ARBA00004496"/>
    </source>
</evidence>
<dbReference type="FunFam" id="1.20.120.790:FF:000004">
    <property type="entry name" value="Heat shock protein 75 kDa"/>
    <property type="match status" value="1"/>
</dbReference>
<comment type="caution">
    <text evidence="12">The sequence shown here is derived from an EMBL/GenBank/DDBJ whole genome shotgun (WGS) entry which is preliminary data.</text>
</comment>
<dbReference type="NCBIfam" id="NF003555">
    <property type="entry name" value="PRK05218.1"/>
    <property type="match status" value="1"/>
</dbReference>
<evidence type="ECO:0000313" key="13">
    <source>
        <dbReference type="Proteomes" id="UP000193922"/>
    </source>
</evidence>
<dbReference type="GO" id="GO:0070013">
    <property type="term" value="C:intracellular organelle lumen"/>
    <property type="evidence" value="ECO:0007669"/>
    <property type="project" value="UniProtKB-ARBA"/>
</dbReference>
<dbReference type="RefSeq" id="XP_040743751.1">
    <property type="nucleotide sequence ID" value="XM_040887457.1"/>
</dbReference>
<dbReference type="HAMAP" id="MF_00505">
    <property type="entry name" value="HSP90"/>
    <property type="match status" value="1"/>
</dbReference>
<evidence type="ECO:0000256" key="4">
    <source>
        <dbReference type="ARBA" id="ARBA00022490"/>
    </source>
</evidence>
<dbReference type="CDD" id="cd16927">
    <property type="entry name" value="HATPase_Hsp90-like"/>
    <property type="match status" value="1"/>
</dbReference>
<dbReference type="GO" id="GO:0051082">
    <property type="term" value="F:unfolded protein binding"/>
    <property type="evidence" value="ECO:0007669"/>
    <property type="project" value="InterPro"/>
</dbReference>
<dbReference type="GO" id="GO:0005739">
    <property type="term" value="C:mitochondrion"/>
    <property type="evidence" value="ECO:0007669"/>
    <property type="project" value="UniProtKB-SubCell"/>
</dbReference>
<dbReference type="PIRSF" id="PIRSF002583">
    <property type="entry name" value="Hsp90"/>
    <property type="match status" value="1"/>
</dbReference>
<dbReference type="InterPro" id="IPR020575">
    <property type="entry name" value="Hsp90_N"/>
</dbReference>
<keyword evidence="6 11" id="KW-0067">ATP-binding</keyword>
<dbReference type="Proteomes" id="UP000193922">
    <property type="component" value="Unassembled WGS sequence"/>
</dbReference>
<dbReference type="Gene3D" id="3.30.230.80">
    <property type="match status" value="1"/>
</dbReference>
<dbReference type="InterPro" id="IPR020568">
    <property type="entry name" value="Ribosomal_Su5_D2-typ_SF"/>
</dbReference>
<keyword evidence="10" id="KW-0143">Chaperone</keyword>
<reference evidence="12 13" key="1">
    <citation type="submission" date="2016-07" db="EMBL/GenBank/DDBJ databases">
        <title>Pervasive Adenine N6-methylation of Active Genes in Fungi.</title>
        <authorList>
            <consortium name="DOE Joint Genome Institute"/>
            <person name="Mondo S.J."/>
            <person name="Dannebaum R.O."/>
            <person name="Kuo R.C."/>
            <person name="Labutti K."/>
            <person name="Haridas S."/>
            <person name="Kuo A."/>
            <person name="Salamov A."/>
            <person name="Ahrendt S.R."/>
            <person name="Lipzen A."/>
            <person name="Sullivan W."/>
            <person name="Andreopoulos W.B."/>
            <person name="Clum A."/>
            <person name="Lindquist E."/>
            <person name="Daum C."/>
            <person name="Ramamoorthy G.K."/>
            <person name="Gryganskyi A."/>
            <person name="Culley D."/>
            <person name="Magnuson J.K."/>
            <person name="James T.Y."/>
            <person name="O'Malley M.A."/>
            <person name="Stajich J.E."/>
            <person name="Spatafora J.W."/>
            <person name="Visel A."/>
            <person name="Grigoriev I.V."/>
        </authorList>
    </citation>
    <scope>NUCLEOTIDE SEQUENCE [LARGE SCALE GENOMIC DNA]</scope>
    <source>
        <strain evidence="12 13">ATCC 12442</strain>
    </source>
</reference>
<evidence type="ECO:0000256" key="5">
    <source>
        <dbReference type="ARBA" id="ARBA00022741"/>
    </source>
</evidence>
<feature type="binding site" evidence="11">
    <location>
        <position position="391"/>
    </location>
    <ligand>
        <name>ATP</name>
        <dbReference type="ChEBI" id="CHEBI:30616"/>
    </ligand>
</feature>
<dbReference type="GO" id="GO:0140662">
    <property type="term" value="F:ATP-dependent protein folding chaperone"/>
    <property type="evidence" value="ECO:0007669"/>
    <property type="project" value="InterPro"/>
</dbReference>
<feature type="binding site" evidence="11">
    <location>
        <position position="150"/>
    </location>
    <ligand>
        <name>ATP</name>
        <dbReference type="ChEBI" id="CHEBI:30616"/>
    </ligand>
</feature>
<dbReference type="SUPFAM" id="SSF110942">
    <property type="entry name" value="HSP90 C-terminal domain"/>
    <property type="match status" value="1"/>
</dbReference>
<feature type="binding site" evidence="11">
    <location>
        <begin position="190"/>
        <end position="195"/>
    </location>
    <ligand>
        <name>ATP</name>
        <dbReference type="ChEBI" id="CHEBI:30616"/>
    </ligand>
</feature>
<evidence type="ECO:0000256" key="6">
    <source>
        <dbReference type="ARBA" id="ARBA00022840"/>
    </source>
</evidence>
<keyword evidence="4" id="KW-0963">Cytoplasm</keyword>
<comment type="similarity">
    <text evidence="3">Belongs to the heat shock protein 90 family.</text>
</comment>
<dbReference type="FunFam" id="3.30.230.80:FF:000004">
    <property type="entry name" value="Heat shock protein 75 kDa"/>
    <property type="match status" value="1"/>
</dbReference>
<dbReference type="SUPFAM" id="SSF54211">
    <property type="entry name" value="Ribosomal protein S5 domain 2-like"/>
    <property type="match status" value="1"/>
</dbReference>
<proteinExistence type="inferred from homology"/>
<dbReference type="Pfam" id="PF13589">
    <property type="entry name" value="HATPase_c_3"/>
    <property type="match status" value="1"/>
</dbReference>
<feature type="binding site" evidence="11">
    <location>
        <position position="100"/>
    </location>
    <ligand>
        <name>ATP</name>
        <dbReference type="ChEBI" id="CHEBI:30616"/>
    </ligand>
</feature>
<name>A0A1Y1W9B7_9FUNG</name>
<feature type="binding site" evidence="11">
    <location>
        <begin position="165"/>
        <end position="166"/>
    </location>
    <ligand>
        <name>ATP</name>
        <dbReference type="ChEBI" id="CHEBI:30616"/>
    </ligand>
</feature>
<dbReference type="EMBL" id="MCFD01000006">
    <property type="protein sequence ID" value="ORX70113.1"/>
    <property type="molecule type" value="Genomic_DNA"/>
</dbReference>
<dbReference type="PANTHER" id="PTHR11528">
    <property type="entry name" value="HEAT SHOCK PROTEIN 90 FAMILY MEMBER"/>
    <property type="match status" value="1"/>
</dbReference>
<dbReference type="Gene3D" id="3.40.50.11260">
    <property type="match status" value="1"/>
</dbReference>
<evidence type="ECO:0000256" key="7">
    <source>
        <dbReference type="ARBA" id="ARBA00022946"/>
    </source>
</evidence>
<dbReference type="FunFam" id="3.30.565.10:FF:000009">
    <property type="entry name" value="Molecular chaperone HtpG"/>
    <property type="match status" value="1"/>
</dbReference>
<keyword evidence="9" id="KW-0496">Mitochondrion</keyword>
<feature type="binding site" evidence="11">
    <location>
        <position position="145"/>
    </location>
    <ligand>
        <name>ATP</name>
        <dbReference type="ChEBI" id="CHEBI:30616"/>
    </ligand>
</feature>
<feature type="binding site" evidence="11">
    <location>
        <position position="158"/>
    </location>
    <ligand>
        <name>ATP</name>
        <dbReference type="ChEBI" id="CHEBI:30616"/>
    </ligand>
</feature>
<evidence type="ECO:0000256" key="3">
    <source>
        <dbReference type="ARBA" id="ARBA00008239"/>
    </source>
</evidence>
<dbReference type="PRINTS" id="PR00775">
    <property type="entry name" value="HEATSHOCK90"/>
</dbReference>
<dbReference type="STRING" id="61395.A0A1Y1W9B7"/>
<keyword evidence="5 11" id="KW-0547">Nucleotide-binding</keyword>
<keyword evidence="13" id="KW-1185">Reference proteome</keyword>
<dbReference type="SUPFAM" id="SSF55874">
    <property type="entry name" value="ATPase domain of HSP90 chaperone/DNA topoisomerase II/histidine kinase"/>
    <property type="match status" value="1"/>
</dbReference>
<feature type="binding site" evidence="11">
    <location>
        <position position="241"/>
    </location>
    <ligand>
        <name>ATP</name>
        <dbReference type="ChEBI" id="CHEBI:30616"/>
    </ligand>
</feature>
<dbReference type="Gene3D" id="3.30.565.10">
    <property type="entry name" value="Histidine kinase-like ATPase, C-terminal domain"/>
    <property type="match status" value="1"/>
</dbReference>
<dbReference type="Pfam" id="PF00183">
    <property type="entry name" value="HSP90"/>
    <property type="match status" value="1"/>
</dbReference>
<dbReference type="AlphaFoldDB" id="A0A1Y1W9B7"/>
<keyword evidence="8 12" id="KW-0346">Stress response</keyword>
<evidence type="ECO:0000256" key="8">
    <source>
        <dbReference type="ARBA" id="ARBA00023016"/>
    </source>
</evidence>
<dbReference type="Gene3D" id="1.20.120.790">
    <property type="entry name" value="Heat shock protein 90, C-terminal domain"/>
    <property type="match status" value="1"/>
</dbReference>
<organism evidence="12 13">
    <name type="scientific">Linderina pennispora</name>
    <dbReference type="NCBI Taxonomy" id="61395"/>
    <lineage>
        <taxon>Eukaryota</taxon>
        <taxon>Fungi</taxon>
        <taxon>Fungi incertae sedis</taxon>
        <taxon>Zoopagomycota</taxon>
        <taxon>Kickxellomycotina</taxon>
        <taxon>Kickxellomycetes</taxon>
        <taxon>Kickxellales</taxon>
        <taxon>Kickxellaceae</taxon>
        <taxon>Linderina</taxon>
    </lineage>
</organism>
<keyword evidence="7" id="KW-0809">Transit peptide</keyword>
<dbReference type="InterPro" id="IPR037196">
    <property type="entry name" value="HSP90_C"/>
</dbReference>
<dbReference type="InterPro" id="IPR001404">
    <property type="entry name" value="Hsp90_fam"/>
</dbReference>